<name>X1FW83_9ZZZZ</name>
<dbReference type="InterPro" id="IPR036736">
    <property type="entry name" value="ACP-like_sf"/>
</dbReference>
<keyword evidence="2" id="KW-0597">Phosphoprotein</keyword>
<organism evidence="4">
    <name type="scientific">marine sediment metagenome</name>
    <dbReference type="NCBI Taxonomy" id="412755"/>
    <lineage>
        <taxon>unclassified sequences</taxon>
        <taxon>metagenomes</taxon>
        <taxon>ecological metagenomes</taxon>
    </lineage>
</organism>
<dbReference type="GO" id="GO:0009245">
    <property type="term" value="P:lipid A biosynthetic process"/>
    <property type="evidence" value="ECO:0007669"/>
    <property type="project" value="TreeGrafter"/>
</dbReference>
<dbReference type="InterPro" id="IPR020806">
    <property type="entry name" value="PKS_PP-bd"/>
</dbReference>
<dbReference type="GO" id="GO:0000036">
    <property type="term" value="F:acyl carrier activity"/>
    <property type="evidence" value="ECO:0007669"/>
    <property type="project" value="TreeGrafter"/>
</dbReference>
<dbReference type="InterPro" id="IPR009081">
    <property type="entry name" value="PP-bd_ACP"/>
</dbReference>
<evidence type="ECO:0000256" key="1">
    <source>
        <dbReference type="ARBA" id="ARBA00022450"/>
    </source>
</evidence>
<dbReference type="GO" id="GO:0016020">
    <property type="term" value="C:membrane"/>
    <property type="evidence" value="ECO:0007669"/>
    <property type="project" value="GOC"/>
</dbReference>
<dbReference type="GO" id="GO:0005829">
    <property type="term" value="C:cytosol"/>
    <property type="evidence" value="ECO:0007669"/>
    <property type="project" value="TreeGrafter"/>
</dbReference>
<dbReference type="PANTHER" id="PTHR20863:SF76">
    <property type="entry name" value="CARRIER DOMAIN-CONTAINING PROTEIN"/>
    <property type="match status" value="1"/>
</dbReference>
<dbReference type="GO" id="GO:0000035">
    <property type="term" value="F:acyl binding"/>
    <property type="evidence" value="ECO:0007669"/>
    <property type="project" value="TreeGrafter"/>
</dbReference>
<dbReference type="HAMAP" id="MF_01217">
    <property type="entry name" value="Acyl_carrier"/>
    <property type="match status" value="1"/>
</dbReference>
<keyword evidence="1" id="KW-0596">Phosphopantetheine</keyword>
<dbReference type="AlphaFoldDB" id="X1FW83"/>
<dbReference type="PROSITE" id="PS50075">
    <property type="entry name" value="CARRIER"/>
    <property type="match status" value="1"/>
</dbReference>
<dbReference type="PANTHER" id="PTHR20863">
    <property type="entry name" value="ACYL CARRIER PROTEIN"/>
    <property type="match status" value="1"/>
</dbReference>
<evidence type="ECO:0000256" key="2">
    <source>
        <dbReference type="ARBA" id="ARBA00022553"/>
    </source>
</evidence>
<evidence type="ECO:0000259" key="3">
    <source>
        <dbReference type="PROSITE" id="PS50075"/>
    </source>
</evidence>
<dbReference type="SUPFAM" id="SSF47336">
    <property type="entry name" value="ACP-like"/>
    <property type="match status" value="1"/>
</dbReference>
<evidence type="ECO:0000313" key="4">
    <source>
        <dbReference type="EMBL" id="GAH49277.1"/>
    </source>
</evidence>
<comment type="caution">
    <text evidence="4">The sequence shown here is derived from an EMBL/GenBank/DDBJ whole genome shotgun (WGS) entry which is preliminary data.</text>
</comment>
<dbReference type="InterPro" id="IPR003231">
    <property type="entry name" value="ACP"/>
</dbReference>
<feature type="domain" description="Carrier" evidence="3">
    <location>
        <begin position="4"/>
        <end position="79"/>
    </location>
</feature>
<dbReference type="SMART" id="SM00823">
    <property type="entry name" value="PKS_PP"/>
    <property type="match status" value="1"/>
</dbReference>
<sequence>MDKKEVQKRVKNVVAKVLKINEAEIADDANFIFDLGAGSLQSVQLIAAFEEEFDIEMDEDKALEVQTISDSVDFIASYFE</sequence>
<dbReference type="Gene3D" id="1.10.1200.10">
    <property type="entry name" value="ACP-like"/>
    <property type="match status" value="1"/>
</dbReference>
<reference evidence="4" key="1">
    <citation type="journal article" date="2014" name="Front. Microbiol.">
        <title>High frequency of phylogenetically diverse reductive dehalogenase-homologous genes in deep subseafloor sedimentary metagenomes.</title>
        <authorList>
            <person name="Kawai M."/>
            <person name="Futagami T."/>
            <person name="Toyoda A."/>
            <person name="Takaki Y."/>
            <person name="Nishi S."/>
            <person name="Hori S."/>
            <person name="Arai W."/>
            <person name="Tsubouchi T."/>
            <person name="Morono Y."/>
            <person name="Uchiyama I."/>
            <person name="Ito T."/>
            <person name="Fujiyama A."/>
            <person name="Inagaki F."/>
            <person name="Takami H."/>
        </authorList>
    </citation>
    <scope>NUCLEOTIDE SEQUENCE</scope>
    <source>
        <strain evidence="4">Expedition CK06-06</strain>
    </source>
</reference>
<proteinExistence type="inferred from homology"/>
<dbReference type="EMBL" id="BARU01023097">
    <property type="protein sequence ID" value="GAH49277.1"/>
    <property type="molecule type" value="Genomic_DNA"/>
</dbReference>
<gene>
    <name evidence="4" type="ORF">S03H2_37518</name>
</gene>
<accession>X1FW83</accession>
<protein>
    <recommendedName>
        <fullName evidence="3">Carrier domain-containing protein</fullName>
    </recommendedName>
</protein>
<dbReference type="GO" id="GO:0031177">
    <property type="term" value="F:phosphopantetheine binding"/>
    <property type="evidence" value="ECO:0007669"/>
    <property type="project" value="InterPro"/>
</dbReference>
<dbReference type="Pfam" id="PF00550">
    <property type="entry name" value="PP-binding"/>
    <property type="match status" value="1"/>
</dbReference>